<dbReference type="PROSITE" id="PS50234">
    <property type="entry name" value="VWFA"/>
    <property type="match status" value="1"/>
</dbReference>
<dbReference type="InterPro" id="IPR036465">
    <property type="entry name" value="vWFA_dom_sf"/>
</dbReference>
<dbReference type="InterPro" id="IPR018511">
    <property type="entry name" value="Hemolysin-typ_Ca-bd_CS"/>
</dbReference>
<dbReference type="Pfam" id="PF13519">
    <property type="entry name" value="VWA_2"/>
    <property type="match status" value="1"/>
</dbReference>
<dbReference type="Pfam" id="PF17963">
    <property type="entry name" value="Big_9"/>
    <property type="match status" value="1"/>
</dbReference>
<dbReference type="InterPro" id="IPR019960">
    <property type="entry name" value="T1SS_VCA0849"/>
</dbReference>
<sequence length="1676" mass="174015">NMDATDGALTVALTINDNAETASISGTTTDVAPGSTVTLTLTDSAGTVQVITGVTVNADGSYSIDGVDISGLVDGDITVNASAEDRNGNSVNDSDTDNIDTTAPNAPTVLIVDDGNPGDGILTQAEIGNDDVQLQVTIDAADFEAGGFVTLTINGGADIQLSFADFTDDGNGNLTFGNYTYANGVISWTETAPAEDESITVTATQTDADNNTSAQGSDTATVADETAPNAPTVLIVDDGNPGDGLLTQAEIGNDDVQLQVTIDAADFEAGGYVTLTINGGADIQLSFADFTDDGNGNLTFGNYTYANGVISWTETAPAEDESITVTATQTDADNNTSAQGSDTATVADETAPIEPTVTILDDNAVIGANEYVNDGWLNADEIASGGSGVQIQVNVDHAELDDGGFVTLTITNGNLVSTVTLSLNDDGDLVVNGSSNTASSNFAYDNGVITWSENTPNEGQEISVSATQTDEAGNSSTSGNDTAAVTTVNAVDDAQGTSFSASASSADNWGTENGTQVNPLFTISARNADGSIGSINYQLSDNNKLGVSGNPRSDDSSGVGQIQFDSTTGQSEALIFSFNGLCNEATFDVSNMFYEESGGEQGVWKAYYQGQLVAMDTFKTEGSNSGTFTINTGNLVFDTLVFEATYTVDEASGVALGGDSSDYYLTSIEVSGPALGGDALVVNEGESLSATAAEGLLANDSDQQGHDFAITSVNGTDFGQNSSVNITFANGATITVNADGSYTFNTNGAYDHLSQGELETLEFSYTITDEYGATDTATVTINIVGLDIPPTALDASVNGIEDTALFLQWSDFNVTDEDSSDAELAIKVSQLPNAQNGLLEYFNGTNWTAVTVNTLLTAAMFDANQVRFTPANNQADGDDSASGIGNQGDALAEFEFVVTDGTSTSGSSTITINIDARADEPTLTASTGNVKWVNSVIDNQLPNSSVSTGDNVFDINIENVMTGRTLVATDVNTYLQGSETLGNALNGNSGDDVLVGGNLIDTLHGNAGNDVFFGGGENDSIYGGEGIDTAIYQGNFAEYTITYHDDHSVTPYLLINDSLNRDASSVNAAELDAGDHLYEIERLVFADGIYTVNPDGTLTQVQVQEVALDIQASLVDTDGSELLSNITIEGVPDGVYLSAGNYLGNGIWSVTQQELTDLKIRVAEDYTGDKEFALNIQVTATESSNNDSATSSTTLEVSLRDYNFDTGTNGDNNIGGSDNHDIIVSDTSGIQIVQGENYNIAFILDSSGSMGTSAVDTAKEQLIEVFKTLQAAASGQHSGIVNIAVIDFSGSATTSISININNLDITALENGNVAAWNAITSGGQTDYVDAFNAATNWFNSNLVTDNQGNNITYFITDGKHNGGGDQHGAFDLLNAVSEVEAVGIKQNIDATDLVAYDSDGLVRAKVDVSNLSSVILGSETNLIPGDDQSNGAQGNDIIFGDLAQFNGIDGQGFTALQALVAQETNTNEADVSVQDIHAFITANPAMFDIANINDGADTLTGGEGNDILFGQGGNDFLIGGMGEDTLIGGLGDDSLTGDDGADTFIWTATSVDGSNMTDHITDFNLAEDKLDLSDILQGDSVSELLPFIEFTDVNGSTSINIDTDQNGSFDQHIVLDGVDLFAQFGNNESDIISGLLGNNGDGPLIVSTSSGEPLVQSVNTPDPVDELINQNGINIP</sequence>
<dbReference type="PROSITE" id="PS00330">
    <property type="entry name" value="HEMOLYSIN_CALCIUM"/>
    <property type="match status" value="2"/>
</dbReference>
<evidence type="ECO:0000256" key="1">
    <source>
        <dbReference type="ARBA" id="ARBA00022837"/>
    </source>
</evidence>
<dbReference type="Gene3D" id="2.60.40.10">
    <property type="entry name" value="Immunoglobulins"/>
    <property type="match status" value="1"/>
</dbReference>
<evidence type="ECO:0000313" key="5">
    <source>
        <dbReference type="EMBL" id="MDW4826497.1"/>
    </source>
</evidence>
<reference evidence="5 7" key="1">
    <citation type="journal article" date="2022" name="bioRxiv">
        <title>Prophages regulate Shewanella fidelis 3313 motility and biofilm formation: implications for gut colonization dynamics in Ciona robusta.</title>
        <authorList>
            <person name="Natarajan O."/>
            <person name="Gibboney S.L."/>
            <person name="Young M.N."/>
            <person name="Lim S.J."/>
            <person name="Pluta N."/>
            <person name="Atkinson C.G."/>
            <person name="Leigh B.A."/>
            <person name="Liberti A."/>
            <person name="Kees E.D."/>
            <person name="Breitbart M."/>
            <person name="Gralnick J.A."/>
            <person name="Dishaw L.J."/>
        </authorList>
    </citation>
    <scope>NUCLEOTIDE SEQUENCE [LARGE SCALE GENOMIC DNA]</scope>
    <source>
        <strain evidence="5 7">JG4066</strain>
    </source>
</reference>
<feature type="region of interest" description="Disordered" evidence="2">
    <location>
        <begin position="83"/>
        <end position="103"/>
    </location>
</feature>
<organism evidence="4 6">
    <name type="scientific">Shewanella fidelis</name>
    <dbReference type="NCBI Taxonomy" id="173509"/>
    <lineage>
        <taxon>Bacteria</taxon>
        <taxon>Pseudomonadati</taxon>
        <taxon>Pseudomonadota</taxon>
        <taxon>Gammaproteobacteria</taxon>
        <taxon>Alteromonadales</taxon>
        <taxon>Shewanellaceae</taxon>
        <taxon>Shewanella</taxon>
    </lineage>
</organism>
<feature type="compositionally biased region" description="Polar residues" evidence="2">
    <location>
        <begin position="88"/>
        <end position="103"/>
    </location>
</feature>
<evidence type="ECO:0000313" key="4">
    <source>
        <dbReference type="EMBL" id="MDR8526211.1"/>
    </source>
</evidence>
<feature type="non-terminal residue" evidence="4">
    <location>
        <position position="1"/>
    </location>
</feature>
<dbReference type="Proteomes" id="UP001271263">
    <property type="component" value="Unassembled WGS sequence"/>
</dbReference>
<gene>
    <name evidence="4" type="ORF">OS133_21645</name>
    <name evidence="5" type="ORF">OS134_20725</name>
</gene>
<dbReference type="InterPro" id="IPR013783">
    <property type="entry name" value="Ig-like_fold"/>
</dbReference>
<proteinExistence type="predicted"/>
<dbReference type="PRINTS" id="PR00313">
    <property type="entry name" value="CABNDNGRPT"/>
</dbReference>
<dbReference type="GO" id="GO:0005509">
    <property type="term" value="F:calcium ion binding"/>
    <property type="evidence" value="ECO:0007669"/>
    <property type="project" value="InterPro"/>
</dbReference>
<accession>A0AAW8NVH8</accession>
<dbReference type="InterPro" id="IPR011049">
    <property type="entry name" value="Serralysin-like_metalloprot_C"/>
</dbReference>
<keyword evidence="1" id="KW-0106">Calcium</keyword>
<evidence type="ECO:0000313" key="7">
    <source>
        <dbReference type="Proteomes" id="UP001271263"/>
    </source>
</evidence>
<protein>
    <submittedName>
        <fullName evidence="4">Type I secretion C-terminal target domain-containing protein</fullName>
    </submittedName>
</protein>
<dbReference type="CDD" id="cd00198">
    <property type="entry name" value="vWFA"/>
    <property type="match status" value="1"/>
</dbReference>
<keyword evidence="7" id="KW-1185">Reference proteome</keyword>
<dbReference type="Gene3D" id="3.40.50.410">
    <property type="entry name" value="von Willebrand factor, type A domain"/>
    <property type="match status" value="1"/>
</dbReference>
<dbReference type="Proteomes" id="UP001259340">
    <property type="component" value="Unassembled WGS sequence"/>
</dbReference>
<dbReference type="Pfam" id="PF00353">
    <property type="entry name" value="HemolysinCabind"/>
    <property type="match status" value="2"/>
</dbReference>
<reference evidence="4" key="2">
    <citation type="submission" date="2022-11" db="EMBL/GenBank/DDBJ databases">
        <title>Prophages regulate Shewanella fidelis motility and biofilm formation: implications for gut colonization dynamics in Ciona robusta.</title>
        <authorList>
            <person name="Natarajan O."/>
            <person name="Gibboney S.L."/>
            <person name="Young M.N."/>
            <person name="Lim S.J."/>
            <person name="Pluta N."/>
            <person name="Atkinson C.G.F."/>
            <person name="Leigh B.A."/>
            <person name="Liberti A."/>
            <person name="Kees E."/>
            <person name="Breitbart M."/>
            <person name="Gralnick J."/>
            <person name="Dishaw L.J."/>
        </authorList>
    </citation>
    <scope>NUCLEOTIDE SEQUENCE</scope>
    <source>
        <strain evidence="4">3313</strain>
    </source>
</reference>
<dbReference type="EMBL" id="JAPMLD010000017">
    <property type="protein sequence ID" value="MDW4826497.1"/>
    <property type="molecule type" value="Genomic_DNA"/>
</dbReference>
<dbReference type="SUPFAM" id="SSF51120">
    <property type="entry name" value="beta-Roll"/>
    <property type="match status" value="2"/>
</dbReference>
<dbReference type="NCBIfam" id="TIGR03661">
    <property type="entry name" value="T1SS_VCA0849"/>
    <property type="match status" value="1"/>
</dbReference>
<dbReference type="SUPFAM" id="SSF53300">
    <property type="entry name" value="vWA-like"/>
    <property type="match status" value="1"/>
</dbReference>
<name>A0AAW8NVH8_9GAMM</name>
<dbReference type="RefSeq" id="WP_310656068.1">
    <property type="nucleotide sequence ID" value="NZ_JAPMLA010000019.1"/>
</dbReference>
<dbReference type="Gene3D" id="2.150.10.10">
    <property type="entry name" value="Serralysin-like metalloprotease, C-terminal"/>
    <property type="match status" value="2"/>
</dbReference>
<evidence type="ECO:0000256" key="2">
    <source>
        <dbReference type="SAM" id="MobiDB-lite"/>
    </source>
</evidence>
<evidence type="ECO:0000313" key="6">
    <source>
        <dbReference type="Proteomes" id="UP001259340"/>
    </source>
</evidence>
<dbReference type="EMBL" id="JAPMLE010000002">
    <property type="protein sequence ID" value="MDR8526211.1"/>
    <property type="molecule type" value="Genomic_DNA"/>
</dbReference>
<comment type="caution">
    <text evidence="4">The sequence shown here is derived from an EMBL/GenBank/DDBJ whole genome shotgun (WGS) entry which is preliminary data.</text>
</comment>
<evidence type="ECO:0000259" key="3">
    <source>
        <dbReference type="PROSITE" id="PS50234"/>
    </source>
</evidence>
<feature type="domain" description="VWFA" evidence="3">
    <location>
        <begin position="1239"/>
        <end position="1423"/>
    </location>
</feature>
<dbReference type="InterPro" id="IPR002035">
    <property type="entry name" value="VWF_A"/>
</dbReference>
<dbReference type="InterPro" id="IPR001343">
    <property type="entry name" value="Hemolysn_Ca-bd"/>
</dbReference>